<dbReference type="InterPro" id="IPR051567">
    <property type="entry name" value="Unconventional_Myosin_ATPase"/>
</dbReference>
<dbReference type="InterPro" id="IPR000299">
    <property type="entry name" value="FERM_domain"/>
</dbReference>
<name>A0A2R5G8S4_9STRA</name>
<feature type="domain" description="WW" evidence="10">
    <location>
        <begin position="115"/>
        <end position="149"/>
    </location>
</feature>
<dbReference type="CDD" id="cd00201">
    <property type="entry name" value="WW"/>
    <property type="match status" value="3"/>
</dbReference>
<feature type="region of interest" description="Disordered" evidence="9">
    <location>
        <begin position="37"/>
        <end position="84"/>
    </location>
</feature>
<dbReference type="SUPFAM" id="SSF50729">
    <property type="entry name" value="PH domain-like"/>
    <property type="match status" value="1"/>
</dbReference>
<dbReference type="SMART" id="SM00295">
    <property type="entry name" value="B41"/>
    <property type="match status" value="1"/>
</dbReference>
<dbReference type="InterPro" id="IPR002404">
    <property type="entry name" value="IRS_PTB"/>
</dbReference>
<evidence type="ECO:0000256" key="8">
    <source>
        <dbReference type="ARBA" id="ARBA00023203"/>
    </source>
</evidence>
<comment type="similarity">
    <text evidence="2">Belongs to the TRAFAC class myosin-kinesin ATPase superfamily. Myosin family.</text>
</comment>
<dbReference type="InterPro" id="IPR019748">
    <property type="entry name" value="FERM_central"/>
</dbReference>
<dbReference type="GO" id="GO:0005524">
    <property type="term" value="F:ATP binding"/>
    <property type="evidence" value="ECO:0007669"/>
    <property type="project" value="UniProtKB-KW"/>
</dbReference>
<proteinExistence type="inferred from homology"/>
<dbReference type="Pfam" id="PF00373">
    <property type="entry name" value="FERM_M"/>
    <property type="match status" value="1"/>
</dbReference>
<dbReference type="Pfam" id="PF21989">
    <property type="entry name" value="RA_2"/>
    <property type="match status" value="1"/>
</dbReference>
<dbReference type="Gene3D" id="2.30.29.30">
    <property type="entry name" value="Pleckstrin-homology domain (PH domain)/Phosphotyrosine-binding domain (PTB)"/>
    <property type="match status" value="1"/>
</dbReference>
<dbReference type="InterPro" id="IPR019749">
    <property type="entry name" value="Band_41_domain"/>
</dbReference>
<evidence type="ECO:0000256" key="9">
    <source>
        <dbReference type="SAM" id="MobiDB-lite"/>
    </source>
</evidence>
<dbReference type="SUPFAM" id="SSF54236">
    <property type="entry name" value="Ubiquitin-like"/>
    <property type="match status" value="1"/>
</dbReference>
<dbReference type="SMART" id="SM00456">
    <property type="entry name" value="WW"/>
    <property type="match status" value="3"/>
</dbReference>
<dbReference type="InterPro" id="IPR035963">
    <property type="entry name" value="FERM_2"/>
</dbReference>
<keyword evidence="8" id="KW-0009">Actin-binding</keyword>
<dbReference type="Gene3D" id="1.25.40.530">
    <property type="entry name" value="MyTH4 domain"/>
    <property type="match status" value="1"/>
</dbReference>
<dbReference type="InParanoid" id="A0A2R5G8S4"/>
<dbReference type="GO" id="GO:0005737">
    <property type="term" value="C:cytoplasm"/>
    <property type="evidence" value="ECO:0007669"/>
    <property type="project" value="UniProtKB-SubCell"/>
</dbReference>
<evidence type="ECO:0000259" key="10">
    <source>
        <dbReference type="PROSITE" id="PS50020"/>
    </source>
</evidence>
<gene>
    <name evidence="13" type="ORF">FCC1311_036732</name>
</gene>
<feature type="compositionally biased region" description="Low complexity" evidence="9">
    <location>
        <begin position="153"/>
        <end position="171"/>
    </location>
</feature>
<evidence type="ECO:0000256" key="5">
    <source>
        <dbReference type="ARBA" id="ARBA00022741"/>
    </source>
</evidence>
<dbReference type="Gene3D" id="2.20.70.10">
    <property type="match status" value="3"/>
</dbReference>
<dbReference type="PANTHER" id="PTHR22692:SF33">
    <property type="entry name" value="MYOSIN"/>
    <property type="match status" value="1"/>
</dbReference>
<sequence>MATKARRIGGDWVESTDPQTGKVYFANLKTRETSWTMPEEVKRFQEESVKKQKAAAARAAEQEKAKSSGSSKKPENAWLERTDPKSGRPYYYNPYLKQTSWTKPDDVAASATGAGDGKGAWVARIDPRTNRTYYYNQVTRMTSWVNPDEEEAATTGRSSTRTSLSTGAAASMVKRISKRLSAQPDADEEPAYQAGPAPPTNRTSARTSVRMGEIGAPKAGSRLSMADVARLKEAEAAAAGEGTSVVGLPQEEVKSPPVMDRFAKLRALRERTQKDDEPDEEEVATKQIDLEDLAANAMAEVTYDLNMNNYAEQYFKLTRKGFATKKTVHVADLLTWKGEKIKSSLHPLSDPALVHDAVLAFSNILCYMGDKPSRDPMDNALKIFKITVGAPEELLDEVYCQLYKQTNANPDATSCLRGWELMAMCAGLFPPSSKLEKYLLSYIRQTTESQPYPGVGKLAEYALLRIVKSLDLGARSEAPTKIEIAAVREISPVKIRVTLLDGRILDMEAESWTSVADMNQAVGNQLKIEDATPFSLFEINSNDEERALDDEDRVLDVISYWERERARQRRHPPEFQFVYKVRFFFDIKEDDEFAVQVAYHQAVHDVTDSRYPCSEEDAFRLAALMAQERFGDFIDDDSDHFGDELQAFLPAKYYHETIEVNLKDEIRKIWALLKGYDSQEAMCNYLDYVRSWKMYGSAFYFVEPQQRDFPPDAVLAVNAKGILLIDPETRDIISDWPYSEIVTWGHSSITFVLVAGNLIRSQKYYFKCSVGSEINTLVHAYVNRLADE</sequence>
<dbReference type="PROSITE" id="PS51016">
    <property type="entry name" value="MYTH4"/>
    <property type="match status" value="1"/>
</dbReference>
<dbReference type="PROSITE" id="PS50057">
    <property type="entry name" value="FERM_3"/>
    <property type="match status" value="1"/>
</dbReference>
<dbReference type="EMBL" id="BEYU01000031">
    <property type="protein sequence ID" value="GBG27452.1"/>
    <property type="molecule type" value="Genomic_DNA"/>
</dbReference>
<dbReference type="Gene3D" id="3.10.20.90">
    <property type="entry name" value="Phosphatidylinositol 3-kinase Catalytic Subunit, Chain A, domain 1"/>
    <property type="match status" value="1"/>
</dbReference>
<feature type="domain" description="FERM" evidence="11">
    <location>
        <begin position="493"/>
        <end position="788"/>
    </location>
</feature>
<dbReference type="Pfam" id="PF02174">
    <property type="entry name" value="IRS"/>
    <property type="match status" value="1"/>
</dbReference>
<dbReference type="SMART" id="SM00139">
    <property type="entry name" value="MyTH4"/>
    <property type="match status" value="1"/>
</dbReference>
<keyword evidence="4" id="KW-0677">Repeat</keyword>
<evidence type="ECO:0000256" key="1">
    <source>
        <dbReference type="ARBA" id="ARBA00004496"/>
    </source>
</evidence>
<feature type="compositionally biased region" description="Basic and acidic residues" evidence="9">
    <location>
        <begin position="60"/>
        <end position="84"/>
    </location>
</feature>
<evidence type="ECO:0000256" key="3">
    <source>
        <dbReference type="ARBA" id="ARBA00022490"/>
    </source>
</evidence>
<dbReference type="SUPFAM" id="SSF51045">
    <property type="entry name" value="WW domain"/>
    <property type="match status" value="3"/>
</dbReference>
<feature type="domain" description="WW" evidence="10">
    <location>
        <begin position="72"/>
        <end position="106"/>
    </location>
</feature>
<feature type="compositionally biased region" description="Basic and acidic residues" evidence="9">
    <location>
        <begin position="39"/>
        <end position="50"/>
    </location>
</feature>
<dbReference type="Proteomes" id="UP000241890">
    <property type="component" value="Unassembled WGS sequence"/>
</dbReference>
<accession>A0A2R5G8S4</accession>
<dbReference type="AlphaFoldDB" id="A0A2R5G8S4"/>
<dbReference type="Gene3D" id="1.20.80.10">
    <property type="match status" value="1"/>
</dbReference>
<protein>
    <submittedName>
        <fullName evidence="13">Unconventional myosin-VIIa</fullName>
    </submittedName>
</protein>
<dbReference type="OrthoDB" id="6108017at2759"/>
<dbReference type="GO" id="GO:0003779">
    <property type="term" value="F:actin binding"/>
    <property type="evidence" value="ECO:0007669"/>
    <property type="project" value="UniProtKB-KW"/>
</dbReference>
<evidence type="ECO:0000313" key="13">
    <source>
        <dbReference type="EMBL" id="GBG27452.1"/>
    </source>
</evidence>
<dbReference type="Pfam" id="PF00397">
    <property type="entry name" value="WW"/>
    <property type="match status" value="3"/>
</dbReference>
<dbReference type="SMART" id="SM01244">
    <property type="entry name" value="IRS"/>
    <property type="match status" value="1"/>
</dbReference>
<keyword evidence="14" id="KW-1185">Reference proteome</keyword>
<evidence type="ECO:0000256" key="7">
    <source>
        <dbReference type="ARBA" id="ARBA00023175"/>
    </source>
</evidence>
<evidence type="ECO:0000256" key="2">
    <source>
        <dbReference type="ARBA" id="ARBA00008314"/>
    </source>
</evidence>
<comment type="subcellular location">
    <subcellularLocation>
        <location evidence="1">Cytoplasm</location>
    </subcellularLocation>
</comment>
<feature type="region of interest" description="Disordered" evidence="9">
    <location>
        <begin position="146"/>
        <end position="209"/>
    </location>
</feature>
<dbReference type="InterPro" id="IPR000857">
    <property type="entry name" value="MyTH4_dom"/>
</dbReference>
<comment type="caution">
    <text evidence="13">The sequence shown here is derived from an EMBL/GenBank/DDBJ whole genome shotgun (WGS) entry which is preliminary data.</text>
</comment>
<dbReference type="CDD" id="cd14473">
    <property type="entry name" value="FERM_B-lobe"/>
    <property type="match status" value="1"/>
</dbReference>
<keyword evidence="7" id="KW-0505">Motor protein</keyword>
<dbReference type="InterPro" id="IPR036020">
    <property type="entry name" value="WW_dom_sf"/>
</dbReference>
<reference evidence="13 14" key="1">
    <citation type="submission" date="2017-12" db="EMBL/GenBank/DDBJ databases">
        <title>Sequencing, de novo assembly and annotation of complete genome of a new Thraustochytrid species, strain FCC1311.</title>
        <authorList>
            <person name="Sedici K."/>
            <person name="Godart F."/>
            <person name="Aiese Cigliano R."/>
            <person name="Sanseverino W."/>
            <person name="Barakat M."/>
            <person name="Ortet P."/>
            <person name="Marechal E."/>
            <person name="Cagnac O."/>
            <person name="Amato A."/>
        </authorList>
    </citation>
    <scope>NUCLEOTIDE SEQUENCE [LARGE SCALE GENOMIC DNA]</scope>
</reference>
<dbReference type="InterPro" id="IPR029071">
    <property type="entry name" value="Ubiquitin-like_domsf"/>
</dbReference>
<dbReference type="InterPro" id="IPR014352">
    <property type="entry name" value="FERM/acyl-CoA-bd_prot_sf"/>
</dbReference>
<dbReference type="SUPFAM" id="SSF47031">
    <property type="entry name" value="Second domain of FERM"/>
    <property type="match status" value="1"/>
</dbReference>
<evidence type="ECO:0000256" key="6">
    <source>
        <dbReference type="ARBA" id="ARBA00022840"/>
    </source>
</evidence>
<dbReference type="InterPro" id="IPR011993">
    <property type="entry name" value="PH-like_dom_sf"/>
</dbReference>
<evidence type="ECO:0000259" key="12">
    <source>
        <dbReference type="PROSITE" id="PS51016"/>
    </source>
</evidence>
<evidence type="ECO:0000313" key="14">
    <source>
        <dbReference type="Proteomes" id="UP000241890"/>
    </source>
</evidence>
<organism evidence="13 14">
    <name type="scientific">Hondaea fermentalgiana</name>
    <dbReference type="NCBI Taxonomy" id="2315210"/>
    <lineage>
        <taxon>Eukaryota</taxon>
        <taxon>Sar</taxon>
        <taxon>Stramenopiles</taxon>
        <taxon>Bigyra</taxon>
        <taxon>Labyrinthulomycetes</taxon>
        <taxon>Thraustochytrida</taxon>
        <taxon>Thraustochytriidae</taxon>
        <taxon>Hondaea</taxon>
    </lineage>
</organism>
<keyword evidence="6" id="KW-0067">ATP-binding</keyword>
<feature type="domain" description="WW" evidence="10">
    <location>
        <begin position="6"/>
        <end position="40"/>
    </location>
</feature>
<dbReference type="InterPro" id="IPR001202">
    <property type="entry name" value="WW_dom"/>
</dbReference>
<feature type="domain" description="MyTH4" evidence="12">
    <location>
        <begin position="336"/>
        <end position="488"/>
    </location>
</feature>
<keyword evidence="5" id="KW-0547">Nucleotide-binding</keyword>
<dbReference type="GO" id="GO:0005856">
    <property type="term" value="C:cytoskeleton"/>
    <property type="evidence" value="ECO:0007669"/>
    <property type="project" value="InterPro"/>
</dbReference>
<dbReference type="PROSITE" id="PS01159">
    <property type="entry name" value="WW_DOMAIN_1"/>
    <property type="match status" value="3"/>
</dbReference>
<evidence type="ECO:0000256" key="4">
    <source>
        <dbReference type="ARBA" id="ARBA00022737"/>
    </source>
</evidence>
<dbReference type="Pfam" id="PF00784">
    <property type="entry name" value="MyTH4"/>
    <property type="match status" value="1"/>
</dbReference>
<dbReference type="PANTHER" id="PTHR22692">
    <property type="entry name" value="MYOSIN VII, XV"/>
    <property type="match status" value="1"/>
</dbReference>
<dbReference type="PROSITE" id="PS50020">
    <property type="entry name" value="WW_DOMAIN_2"/>
    <property type="match status" value="3"/>
</dbReference>
<evidence type="ECO:0000259" key="11">
    <source>
        <dbReference type="PROSITE" id="PS50057"/>
    </source>
</evidence>
<dbReference type="InterPro" id="IPR038185">
    <property type="entry name" value="MyTH4_dom_sf"/>
</dbReference>
<keyword evidence="3" id="KW-0963">Cytoplasm</keyword>